<dbReference type="AlphaFoldDB" id="A0A8H7VK53"/>
<reference evidence="1 2" key="1">
    <citation type="submission" date="2020-12" db="EMBL/GenBank/DDBJ databases">
        <title>Metabolic potential, ecology and presence of endohyphal bacteria is reflected in genomic diversity of Mucoromycotina.</title>
        <authorList>
            <person name="Muszewska A."/>
            <person name="Okrasinska A."/>
            <person name="Steczkiewicz K."/>
            <person name="Drgas O."/>
            <person name="Orlowska M."/>
            <person name="Perlinska-Lenart U."/>
            <person name="Aleksandrzak-Piekarczyk T."/>
            <person name="Szatraj K."/>
            <person name="Zielenkiewicz U."/>
            <person name="Pilsyk S."/>
            <person name="Malc E."/>
            <person name="Mieczkowski P."/>
            <person name="Kruszewska J.S."/>
            <person name="Biernat P."/>
            <person name="Pawlowska J."/>
        </authorList>
    </citation>
    <scope>NUCLEOTIDE SEQUENCE [LARGE SCALE GENOMIC DNA]</scope>
    <source>
        <strain evidence="1 2">CBS 142.35</strain>
    </source>
</reference>
<dbReference type="EMBL" id="JAEPRB010000291">
    <property type="protein sequence ID" value="KAG2217539.1"/>
    <property type="molecule type" value="Genomic_DNA"/>
</dbReference>
<gene>
    <name evidence="1" type="ORF">INT45_009964</name>
</gene>
<proteinExistence type="predicted"/>
<keyword evidence="2" id="KW-1185">Reference proteome</keyword>
<dbReference type="Proteomes" id="UP000646827">
    <property type="component" value="Unassembled WGS sequence"/>
</dbReference>
<protein>
    <submittedName>
        <fullName evidence="1">Uncharacterized protein</fullName>
    </submittedName>
</protein>
<sequence length="151" mass="16975">MKNFIETFNYGNKSSANNRYSNIVATNRFQTRVPNASQIQAEFDSWKDSQQELSYSNEREIILARETVNARARKSTIISLGDIAEEETALLGCAQERNVGSNTCTVAIDQGENVSSSSTFGKVDSDRRFERKIESVCIYRKLAQPFEVSVS</sequence>
<name>A0A8H7VK53_9FUNG</name>
<evidence type="ECO:0000313" key="1">
    <source>
        <dbReference type="EMBL" id="KAG2217539.1"/>
    </source>
</evidence>
<evidence type="ECO:0000313" key="2">
    <source>
        <dbReference type="Proteomes" id="UP000646827"/>
    </source>
</evidence>
<accession>A0A8H7VK53</accession>
<organism evidence="1 2">
    <name type="scientific">Circinella minor</name>
    <dbReference type="NCBI Taxonomy" id="1195481"/>
    <lineage>
        <taxon>Eukaryota</taxon>
        <taxon>Fungi</taxon>
        <taxon>Fungi incertae sedis</taxon>
        <taxon>Mucoromycota</taxon>
        <taxon>Mucoromycotina</taxon>
        <taxon>Mucoromycetes</taxon>
        <taxon>Mucorales</taxon>
        <taxon>Lichtheimiaceae</taxon>
        <taxon>Circinella</taxon>
    </lineage>
</organism>
<comment type="caution">
    <text evidence="1">The sequence shown here is derived from an EMBL/GenBank/DDBJ whole genome shotgun (WGS) entry which is preliminary data.</text>
</comment>